<evidence type="ECO:0000256" key="3">
    <source>
        <dbReference type="ARBA" id="ARBA00022448"/>
    </source>
</evidence>
<proteinExistence type="inferred from homology"/>
<evidence type="ECO:0000256" key="2">
    <source>
        <dbReference type="ARBA" id="ARBA00006523"/>
    </source>
</evidence>
<accession>A0ABP7E8F8</accession>
<dbReference type="Proteomes" id="UP001500051">
    <property type="component" value="Unassembled WGS sequence"/>
</dbReference>
<feature type="transmembrane region" description="Helical" evidence="10">
    <location>
        <begin position="279"/>
        <end position="301"/>
    </location>
</feature>
<evidence type="ECO:0000256" key="9">
    <source>
        <dbReference type="SAM" id="MobiDB-lite"/>
    </source>
</evidence>
<evidence type="ECO:0000256" key="7">
    <source>
        <dbReference type="ARBA" id="ARBA00022989"/>
    </source>
</evidence>
<comment type="subcellular location">
    <subcellularLocation>
        <location evidence="1">Cell membrane</location>
        <topology evidence="1">Multi-pass membrane protein</topology>
    </subcellularLocation>
</comment>
<sequence length="461" mass="47093">MSVPADGDATRASGGVTSEGAAFQGRLNRLSRTPPYDYGEDVPDQAVTARPGSTVRLVLGSDLYRRAAVSLFLGGLGISIAMPQLSLFLVEELGASLPVAGLFFLTNLAAPVFGFLVGSWSDRLTDRLLLFRVGAVVGLVGWVLMALSTQVWMAFAVNLVVIGFAGATSSLIFAAVRDRLTHVPTGADNRVMSTVRLGFSLGFMTGPIVGSVVGGTAGLRVTLVVAGVCTLLQAAPMIGRRVERAVPEPTASAAAPNSPTGSGGPTGASPAPRASLVPLLTFLGLGVLAMCGDTIKFAYLPLYLELQLGTPDWLRGVVISTQSVGMLIFIPIAGVLADRFGAHRLVVGSVLLGVLANLGFVIAGSELVLIGATLLNSAMWATLGGIGITVAQDLHPSGIGLASSLYFSAIRFSAAIGGIAGGLGVGWFGVPGVFVVPAALCLLSAGGLFVLAVRRGRPASV</sequence>
<protein>
    <recommendedName>
        <fullName evidence="11">Major facilitator superfamily (MFS) profile domain-containing protein</fullName>
    </recommendedName>
</protein>
<evidence type="ECO:0000256" key="5">
    <source>
        <dbReference type="ARBA" id="ARBA00022597"/>
    </source>
</evidence>
<dbReference type="InterPro" id="IPR011701">
    <property type="entry name" value="MFS"/>
</dbReference>
<dbReference type="PROSITE" id="PS50850">
    <property type="entry name" value="MFS"/>
    <property type="match status" value="1"/>
</dbReference>
<feature type="domain" description="Major facilitator superfamily (MFS) profile" evidence="11">
    <location>
        <begin position="63"/>
        <end position="456"/>
    </location>
</feature>
<dbReference type="InterPro" id="IPR020846">
    <property type="entry name" value="MFS_dom"/>
</dbReference>
<evidence type="ECO:0000256" key="4">
    <source>
        <dbReference type="ARBA" id="ARBA00022475"/>
    </source>
</evidence>
<feature type="transmembrane region" description="Helical" evidence="10">
    <location>
        <begin position="403"/>
        <end position="428"/>
    </location>
</feature>
<name>A0ABP7E8F8_9ACTN</name>
<keyword evidence="3" id="KW-0813">Transport</keyword>
<dbReference type="SUPFAM" id="SSF103473">
    <property type="entry name" value="MFS general substrate transporter"/>
    <property type="match status" value="1"/>
</dbReference>
<feature type="transmembrane region" description="Helical" evidence="10">
    <location>
        <begin position="434"/>
        <end position="453"/>
    </location>
</feature>
<feature type="transmembrane region" description="Helical" evidence="10">
    <location>
        <begin position="129"/>
        <end position="147"/>
    </location>
</feature>
<dbReference type="InterPro" id="IPR036259">
    <property type="entry name" value="MFS_trans_sf"/>
</dbReference>
<dbReference type="Pfam" id="PF07690">
    <property type="entry name" value="MFS_1"/>
    <property type="match status" value="1"/>
</dbReference>
<evidence type="ECO:0000256" key="1">
    <source>
        <dbReference type="ARBA" id="ARBA00004651"/>
    </source>
</evidence>
<feature type="transmembrane region" description="Helical" evidence="10">
    <location>
        <begin position="345"/>
        <end position="363"/>
    </location>
</feature>
<gene>
    <name evidence="12" type="ORF">GCM10022204_39000</name>
</gene>
<evidence type="ECO:0000259" key="11">
    <source>
        <dbReference type="PROSITE" id="PS50850"/>
    </source>
</evidence>
<feature type="transmembrane region" description="Helical" evidence="10">
    <location>
        <begin position="67"/>
        <end position="89"/>
    </location>
</feature>
<feature type="transmembrane region" description="Helical" evidence="10">
    <location>
        <begin position="95"/>
        <end position="117"/>
    </location>
</feature>
<keyword evidence="4" id="KW-1003">Cell membrane</keyword>
<dbReference type="EMBL" id="BAAAYX010000020">
    <property type="protein sequence ID" value="GAA3715647.1"/>
    <property type="molecule type" value="Genomic_DNA"/>
</dbReference>
<dbReference type="PANTHER" id="PTHR23535:SF2">
    <property type="entry name" value="SUGAR EFFLUX TRANSPORTER A-RELATED"/>
    <property type="match status" value="1"/>
</dbReference>
<feature type="transmembrane region" description="Helical" evidence="10">
    <location>
        <begin position="313"/>
        <end position="333"/>
    </location>
</feature>
<feature type="compositionally biased region" description="Low complexity" evidence="9">
    <location>
        <begin position="249"/>
        <end position="260"/>
    </location>
</feature>
<comment type="similarity">
    <text evidence="2">Belongs to the major facilitator superfamily. Set transporter family.</text>
</comment>
<feature type="region of interest" description="Disordered" evidence="9">
    <location>
        <begin position="248"/>
        <end position="270"/>
    </location>
</feature>
<reference evidence="13" key="1">
    <citation type="journal article" date="2019" name="Int. J. Syst. Evol. Microbiol.">
        <title>The Global Catalogue of Microorganisms (GCM) 10K type strain sequencing project: providing services to taxonomists for standard genome sequencing and annotation.</title>
        <authorList>
            <consortium name="The Broad Institute Genomics Platform"/>
            <consortium name="The Broad Institute Genome Sequencing Center for Infectious Disease"/>
            <person name="Wu L."/>
            <person name="Ma J."/>
        </authorList>
    </citation>
    <scope>NUCLEOTIDE SEQUENCE [LARGE SCALE GENOMIC DNA]</scope>
    <source>
        <strain evidence="13">JCM 16548</strain>
    </source>
</reference>
<feature type="transmembrane region" description="Helical" evidence="10">
    <location>
        <begin position="197"/>
        <end position="215"/>
    </location>
</feature>
<keyword evidence="5" id="KW-0762">Sugar transport</keyword>
<keyword evidence="13" id="KW-1185">Reference proteome</keyword>
<dbReference type="Gene3D" id="1.20.1250.20">
    <property type="entry name" value="MFS general substrate transporter like domains"/>
    <property type="match status" value="2"/>
</dbReference>
<evidence type="ECO:0000256" key="10">
    <source>
        <dbReference type="SAM" id="Phobius"/>
    </source>
</evidence>
<feature type="transmembrane region" description="Helical" evidence="10">
    <location>
        <begin position="369"/>
        <end position="391"/>
    </location>
</feature>
<keyword evidence="6 10" id="KW-0812">Transmembrane</keyword>
<dbReference type="PANTHER" id="PTHR23535">
    <property type="entry name" value="SUGAR EFFLUX TRANSPORTER A-RELATED"/>
    <property type="match status" value="1"/>
</dbReference>
<evidence type="ECO:0000256" key="8">
    <source>
        <dbReference type="ARBA" id="ARBA00023136"/>
    </source>
</evidence>
<comment type="caution">
    <text evidence="12">The sequence shown here is derived from an EMBL/GenBank/DDBJ whole genome shotgun (WGS) entry which is preliminary data.</text>
</comment>
<organism evidence="12 13">
    <name type="scientific">Microlunatus aurantiacus</name>
    <dbReference type="NCBI Taxonomy" id="446786"/>
    <lineage>
        <taxon>Bacteria</taxon>
        <taxon>Bacillati</taxon>
        <taxon>Actinomycetota</taxon>
        <taxon>Actinomycetes</taxon>
        <taxon>Propionibacteriales</taxon>
        <taxon>Propionibacteriaceae</taxon>
        <taxon>Microlunatus</taxon>
    </lineage>
</organism>
<evidence type="ECO:0000313" key="13">
    <source>
        <dbReference type="Proteomes" id="UP001500051"/>
    </source>
</evidence>
<feature type="transmembrane region" description="Helical" evidence="10">
    <location>
        <begin position="153"/>
        <end position="176"/>
    </location>
</feature>
<evidence type="ECO:0000313" key="12">
    <source>
        <dbReference type="EMBL" id="GAA3715647.1"/>
    </source>
</evidence>
<evidence type="ECO:0000256" key="6">
    <source>
        <dbReference type="ARBA" id="ARBA00022692"/>
    </source>
</evidence>
<keyword evidence="8 10" id="KW-0472">Membrane</keyword>
<keyword evidence="7 10" id="KW-1133">Transmembrane helix</keyword>